<dbReference type="SMART" id="SM00089">
    <property type="entry name" value="PKD"/>
    <property type="match status" value="2"/>
</dbReference>
<dbReference type="KEGG" id="hbs:IPV69_10680"/>
<evidence type="ECO:0000313" key="5">
    <source>
        <dbReference type="EMBL" id="QOV91783.1"/>
    </source>
</evidence>
<dbReference type="Gene3D" id="2.60.40.10">
    <property type="entry name" value="Immunoglobulins"/>
    <property type="match status" value="2"/>
</dbReference>
<dbReference type="CDD" id="cd00146">
    <property type="entry name" value="PKD"/>
    <property type="match status" value="1"/>
</dbReference>
<evidence type="ECO:0000259" key="2">
    <source>
        <dbReference type="PROSITE" id="PS50093"/>
    </source>
</evidence>
<dbReference type="SUPFAM" id="SSF49785">
    <property type="entry name" value="Galactose-binding domain-like"/>
    <property type="match status" value="4"/>
</dbReference>
<dbReference type="PROSITE" id="PS51175">
    <property type="entry name" value="CBM6"/>
    <property type="match status" value="4"/>
</dbReference>
<dbReference type="InterPro" id="IPR000601">
    <property type="entry name" value="PKD_dom"/>
</dbReference>
<dbReference type="Pfam" id="PF00041">
    <property type="entry name" value="fn3"/>
    <property type="match status" value="1"/>
</dbReference>
<sequence>MTVASRYARSRVAAAAAHALVEPLEGRQLMAATLPSGFAEVRLSGGFGEPTDMAVAPDGRVFVTEKSGAVRVIKNGTLLSTPFITIPVDTYRDRGLDSIALDPNFATNGYVYLYYTGADPANPNTAPNAAVNRLARVTVDPAKPDTAKAGSQVVLLDNIPSNTGYHIGGLLEFGVDGKIYLGTGDGGVAFDAQTSGVPSYSQDLNSLGGKVLRLNADGTIPSDNPFFGQAGKRSEVWAYGLRNPFSGAVDPVTGKIFANDVGQAAWEEVNAITAGANFGWPGSEGNSTNPSYVNPLYTYAHDPSVTYSASVTGGLFYRGGAFPASYTGQYFVADYIQGWIKTVNPSTGAASPFATGAGGVIRMEASADGGFLYLSHYDRAVYKVSYVGAANRAPNAVATATPTSGLAPLTVSFDASGSTDPDGDTLTYTWNFGDGTTATGRTVSKTYTTNGVYTPTLTVSDGALTHSTTAPAITVGAVAPTPVITLPANNAPYIAGDTISFSGSATDPVDGVLPASAFNWSVIFHHETHTHGFVDSIAGVRSGSFVIPTSGETDPVQWYEIRLTVTNSLGLTSTTSVNVNPQKVNLTLASNVPGITLNFDGQPVTTPLTQQAVAGLIRGLGAPLQQLVNGIVYTFVSWSDGGAASHNVSTPATNITYTAIYAQASGPGPFSGSPISLPGRIKVSDYDFGGEGVSFHDLTVENQGTAAAYRPSEGVDLEYSNDAGSPLNLGWIKAGEWVNYTTSVATAGTYSVRARVASQGVGGRFRLEYNGTQVGTTFTIPDTGGWQTYQSVHVTGINLPAGQGVLRLVCETEGASGFAGNIAALAVTSPFSAVAIPGRIEAENFDNGGEGGGYSDTDTVNQGGAYRTTGVDSETTGDIGGGYNVGYLAAGEWLEYTFNAPSADAYTFSPRLASLGVGGTFQLTIDGIAVGGATAVPDTAGWQTYQSVSLPAINLAAGTHVLRFAVLSVGPSGFAGNLNYIDITGATTVPPPPPPPPTQAPYGGTPAALPGRIEAENFDEGGEGLAYHDDGTNNAGGAYRATGVDVESVTDTGGGYGVGYISAGEWLEYSVNFASAGLYDLGIRFASGHGGGTAHIEIDGAQVGGSITLPGTGGWATWTTVTSSGLNLPAGQHVLRLAFDTTAGGDIGVLSWLNFAPTPVPPPPPVATAPAAPTNLAAVAASSTQVNLSWTAGSTNETGFRIERRLGSTGTWAPLGTTQKGQTTYSDSTGFASSNYNYRVLATNAVGDSPFSAIVSVTTLTSPGQSPFSGTPIAMPGILQAEAFDNGGAGAAFNDTTPTNLGGKYRTTAVDIESTTDTGGGFVVASTAAGEWLEYTVNVPTAGWFTIDTRVSAKGGTAGRFHVEADRVNVTGSLAVPNTGAWTTYRNVTSPAFSLSAGTHVLRLAIDTAVASGRGPNVNWLRLNTVAAPAGAATLKSIAALSDSGETQSVGSLRLVDARTGVPIDGVGALTDGATINLASLPTRRIAIRMESSGASPKLVRFSLDGKQRYRTDKQPSVTTRTAAWKLKPGEHTVVATAIDATGAEIGSVTVRFTIINAPVVS</sequence>
<keyword evidence="6" id="KW-1185">Reference proteome</keyword>
<dbReference type="SUPFAM" id="SSF50952">
    <property type="entry name" value="Soluble quinoprotein glucose dehydrogenase"/>
    <property type="match status" value="1"/>
</dbReference>
<feature type="domain" description="CBM6" evidence="4">
    <location>
        <begin position="1277"/>
        <end position="1424"/>
    </location>
</feature>
<dbReference type="InterPro" id="IPR035986">
    <property type="entry name" value="PKD_dom_sf"/>
</dbReference>
<dbReference type="PROSITE" id="PS50093">
    <property type="entry name" value="PKD"/>
    <property type="match status" value="1"/>
</dbReference>
<feature type="domain" description="PKD" evidence="2">
    <location>
        <begin position="394"/>
        <end position="475"/>
    </location>
</feature>
<dbReference type="SUPFAM" id="SSF49299">
    <property type="entry name" value="PKD domain"/>
    <property type="match status" value="1"/>
</dbReference>
<dbReference type="Gene3D" id="2.120.10.30">
    <property type="entry name" value="TolB, C-terminal domain"/>
    <property type="match status" value="1"/>
</dbReference>
<name>A0A7M2X240_9BACT</name>
<dbReference type="InterPro" id="IPR011041">
    <property type="entry name" value="Quinoprot_gluc/sorb_DH_b-prop"/>
</dbReference>
<dbReference type="PANTHER" id="PTHR19328">
    <property type="entry name" value="HEDGEHOG-INTERACTING PROTEIN"/>
    <property type="match status" value="1"/>
</dbReference>
<dbReference type="RefSeq" id="WP_206295097.1">
    <property type="nucleotide sequence ID" value="NZ_CP063458.1"/>
</dbReference>
<evidence type="ECO:0000259" key="4">
    <source>
        <dbReference type="PROSITE" id="PS51175"/>
    </source>
</evidence>
<proteinExistence type="predicted"/>
<feature type="domain" description="CBM6" evidence="4">
    <location>
        <begin position="698"/>
        <end position="828"/>
    </location>
</feature>
<dbReference type="EMBL" id="CP063458">
    <property type="protein sequence ID" value="QOV91783.1"/>
    <property type="molecule type" value="Genomic_DNA"/>
</dbReference>
<dbReference type="PANTHER" id="PTHR19328:SF75">
    <property type="entry name" value="ALDOSE SUGAR DEHYDROGENASE YLII"/>
    <property type="match status" value="1"/>
</dbReference>
<evidence type="ECO:0000259" key="3">
    <source>
        <dbReference type="PROSITE" id="PS50853"/>
    </source>
</evidence>
<dbReference type="InterPro" id="IPR013783">
    <property type="entry name" value="Ig-like_fold"/>
</dbReference>
<feature type="domain" description="CBM6" evidence="4">
    <location>
        <begin position="1011"/>
        <end position="1156"/>
    </location>
</feature>
<dbReference type="CDD" id="cd04080">
    <property type="entry name" value="CBM6_cellulase-like"/>
    <property type="match status" value="4"/>
</dbReference>
<gene>
    <name evidence="5" type="ORF">IPV69_10680</name>
</gene>
<dbReference type="InterPro" id="IPR036116">
    <property type="entry name" value="FN3_sf"/>
</dbReference>
<evidence type="ECO:0000256" key="1">
    <source>
        <dbReference type="ARBA" id="ARBA00022729"/>
    </source>
</evidence>
<dbReference type="GO" id="GO:0030246">
    <property type="term" value="F:carbohydrate binding"/>
    <property type="evidence" value="ECO:0007669"/>
    <property type="project" value="InterPro"/>
</dbReference>
<dbReference type="Gene3D" id="2.60.120.260">
    <property type="entry name" value="Galactose-binding domain-like"/>
    <property type="match status" value="4"/>
</dbReference>
<dbReference type="InterPro" id="IPR008979">
    <property type="entry name" value="Galactose-bd-like_sf"/>
</dbReference>
<dbReference type="Pfam" id="PF18911">
    <property type="entry name" value="PKD_4"/>
    <property type="match status" value="1"/>
</dbReference>
<evidence type="ECO:0000313" key="6">
    <source>
        <dbReference type="Proteomes" id="UP000593765"/>
    </source>
</evidence>
<dbReference type="CDD" id="cd00063">
    <property type="entry name" value="FN3"/>
    <property type="match status" value="1"/>
</dbReference>
<protein>
    <submittedName>
        <fullName evidence="5">Carbohydrate-binding protein</fullName>
    </submittedName>
</protein>
<dbReference type="Proteomes" id="UP000593765">
    <property type="component" value="Chromosome"/>
</dbReference>
<organism evidence="5 6">
    <name type="scientific">Humisphaera borealis</name>
    <dbReference type="NCBI Taxonomy" id="2807512"/>
    <lineage>
        <taxon>Bacteria</taxon>
        <taxon>Pseudomonadati</taxon>
        <taxon>Planctomycetota</taxon>
        <taxon>Phycisphaerae</taxon>
        <taxon>Tepidisphaerales</taxon>
        <taxon>Tepidisphaeraceae</taxon>
        <taxon>Humisphaera</taxon>
    </lineage>
</organism>
<dbReference type="InterPro" id="IPR011042">
    <property type="entry name" value="6-blade_b-propeller_TolB-like"/>
</dbReference>
<dbReference type="InterPro" id="IPR003961">
    <property type="entry name" value="FN3_dom"/>
</dbReference>
<feature type="domain" description="Fibronectin type-III" evidence="3">
    <location>
        <begin position="1172"/>
        <end position="1264"/>
    </location>
</feature>
<feature type="domain" description="CBM6" evidence="4">
    <location>
        <begin position="838"/>
        <end position="984"/>
    </location>
</feature>
<reference evidence="5 6" key="1">
    <citation type="submission" date="2020-10" db="EMBL/GenBank/DDBJ databases">
        <title>Wide distribution of Phycisphaera-like planctomycetes from WD2101 soil group in peatlands and genome analysis of the first cultivated representative.</title>
        <authorList>
            <person name="Dedysh S.N."/>
            <person name="Beletsky A.V."/>
            <person name="Ivanova A."/>
            <person name="Kulichevskaya I.S."/>
            <person name="Suzina N.E."/>
            <person name="Philippov D.A."/>
            <person name="Rakitin A.L."/>
            <person name="Mardanov A.V."/>
            <person name="Ravin N.V."/>
        </authorList>
    </citation>
    <scope>NUCLEOTIDE SEQUENCE [LARGE SCALE GENOMIC DNA]</scope>
    <source>
        <strain evidence="5 6">M1803</strain>
    </source>
</reference>
<dbReference type="InterPro" id="IPR005084">
    <property type="entry name" value="CBM6"/>
</dbReference>
<dbReference type="SMART" id="SM00606">
    <property type="entry name" value="CBD_IV"/>
    <property type="match status" value="4"/>
</dbReference>
<dbReference type="InterPro" id="IPR012938">
    <property type="entry name" value="Glc/Sorbosone_DH"/>
</dbReference>
<keyword evidence="1" id="KW-0732">Signal</keyword>
<dbReference type="InterPro" id="IPR022409">
    <property type="entry name" value="PKD/Chitinase_dom"/>
</dbReference>
<dbReference type="Pfam" id="PF03422">
    <property type="entry name" value="CBM_6"/>
    <property type="match status" value="4"/>
</dbReference>
<dbReference type="SMART" id="SM00060">
    <property type="entry name" value="FN3"/>
    <property type="match status" value="1"/>
</dbReference>
<dbReference type="SUPFAM" id="SSF49265">
    <property type="entry name" value="Fibronectin type III"/>
    <property type="match status" value="1"/>
</dbReference>
<accession>A0A7M2X240</accession>
<dbReference type="Pfam" id="PF07995">
    <property type="entry name" value="GSDH"/>
    <property type="match status" value="1"/>
</dbReference>
<dbReference type="PROSITE" id="PS50853">
    <property type="entry name" value="FN3"/>
    <property type="match status" value="1"/>
</dbReference>
<dbReference type="InterPro" id="IPR006584">
    <property type="entry name" value="Cellulose-bd_IV"/>
</dbReference>